<feature type="signal peptide" evidence="1">
    <location>
        <begin position="1"/>
        <end position="15"/>
    </location>
</feature>
<dbReference type="InParanoid" id="A0A059DDA2"/>
<name>A0A059DDA2_EUCGR</name>
<protein>
    <submittedName>
        <fullName evidence="2">Uncharacterized protein</fullName>
    </submittedName>
</protein>
<accession>A0A059DDA2</accession>
<keyword evidence="1" id="KW-0732">Signal</keyword>
<gene>
    <name evidence="2" type="ORF">EUGRSUZ_A00806</name>
</gene>
<dbReference type="AlphaFoldDB" id="A0A059DDA2"/>
<sequence length="80" mass="8703">MAGISDHAFLILVAAFNCCSPPKITIYHKFTIFGDGTIKILKPSNTCIWISLSLQERLSMSVSVGPQCIVIGTKHGFTSF</sequence>
<organism evidence="2">
    <name type="scientific">Eucalyptus grandis</name>
    <name type="common">Flooded gum</name>
    <dbReference type="NCBI Taxonomy" id="71139"/>
    <lineage>
        <taxon>Eukaryota</taxon>
        <taxon>Viridiplantae</taxon>
        <taxon>Streptophyta</taxon>
        <taxon>Embryophyta</taxon>
        <taxon>Tracheophyta</taxon>
        <taxon>Spermatophyta</taxon>
        <taxon>Magnoliopsida</taxon>
        <taxon>eudicotyledons</taxon>
        <taxon>Gunneridae</taxon>
        <taxon>Pentapetalae</taxon>
        <taxon>rosids</taxon>
        <taxon>malvids</taxon>
        <taxon>Myrtales</taxon>
        <taxon>Myrtaceae</taxon>
        <taxon>Myrtoideae</taxon>
        <taxon>Eucalypteae</taxon>
        <taxon>Eucalyptus</taxon>
    </lineage>
</organism>
<evidence type="ECO:0000256" key="1">
    <source>
        <dbReference type="SAM" id="SignalP"/>
    </source>
</evidence>
<feature type="chain" id="PRO_5012045467" evidence="1">
    <location>
        <begin position="16"/>
        <end position="80"/>
    </location>
</feature>
<evidence type="ECO:0000313" key="2">
    <source>
        <dbReference type="EMBL" id="KCW88419.1"/>
    </source>
</evidence>
<reference evidence="2" key="1">
    <citation type="submission" date="2013-07" db="EMBL/GenBank/DDBJ databases">
        <title>The genome of Eucalyptus grandis.</title>
        <authorList>
            <person name="Schmutz J."/>
            <person name="Hayes R."/>
            <person name="Myburg A."/>
            <person name="Tuskan G."/>
            <person name="Grattapaglia D."/>
            <person name="Rokhsar D.S."/>
        </authorList>
    </citation>
    <scope>NUCLEOTIDE SEQUENCE</scope>
    <source>
        <tissue evidence="2">Leaf extractions</tissue>
    </source>
</reference>
<dbReference type="EMBL" id="KK198753">
    <property type="protein sequence ID" value="KCW88419.1"/>
    <property type="molecule type" value="Genomic_DNA"/>
</dbReference>
<proteinExistence type="predicted"/>
<dbReference type="Gramene" id="KCW88419">
    <property type="protein sequence ID" value="KCW88419"/>
    <property type="gene ID" value="EUGRSUZ_A00806"/>
</dbReference>